<comment type="caution">
    <text evidence="2">The sequence shown here is derived from an EMBL/GenBank/DDBJ whole genome shotgun (WGS) entry which is preliminary data.</text>
</comment>
<sequence length="748" mass="84452">MTINIRFARTLLFTSASVFSAILCAQSVLVLPGAHEPGTDIEGRALSATEVLDWELQTSELVFGQYSSRELNEQTTAIGYMYNQKLEMNSGWLEHELRVDAQQSGHNYEDYFLHFSEDTVIAEVDSTHAENTVLNRKPMIVGYNTNDDHAGFWLYQSPPWSADVFEHAQTGGALYVYHSEPFERLQFKFSQKAIIGTVNETAPFTLEYPSEIDNKGKVTRWSTLAVKHDKTLGMTRNGNVIWHMPSDWVRATTHDGSGVSYGGGPYFGSTYLRDGGQLYVVRIRWHNQATRPILKDVKLKNSFPIVTPKNAPAMTRDGRIISRWRKIRGFDFSADHNHDGYLSPTEYKSRQNKSATARFRWESRVIPFGRMWNSHSSWALTHLALPQYQAAMQRYYQKNWPNWGLKGAYNDDTNKLLGPNQFEVLSGGNITELGMVAGSDAADALYQQQFADFLSQLRRNDPASLISVNIGTANLYGRNGQNKLIKAASLYLREHYIFPSTGLSGYAGIAKFWDNAAFAHRGAKVIFQATTRHGRVDYFGHTKENWLNDQYAALVIYYLNSHSSLSYFNQWNSSYQYGSGNTTADNFWKSGIAKNIAYQPHHLLAHVLGAPTGHIPQGYAPVSLMLSTQTPVPADYSVVGTTRSPTLVHYDLPNGSVDVKPTFTYFRYQSPEQVVPNGPSEMVLAREFEHGLVLYRTDFFGKQRDYFSQPPLRIELEKEMRPVLPNGDIGQPVSVVELSGYEGLILLH</sequence>
<proteinExistence type="predicted"/>
<dbReference type="EMBL" id="JABAIK010000005">
    <property type="protein sequence ID" value="NLS12685.1"/>
    <property type="molecule type" value="Genomic_DNA"/>
</dbReference>
<dbReference type="Proteomes" id="UP000535589">
    <property type="component" value="Unassembled WGS sequence"/>
</dbReference>
<feature type="signal peptide" evidence="1">
    <location>
        <begin position="1"/>
        <end position="20"/>
    </location>
</feature>
<evidence type="ECO:0000256" key="1">
    <source>
        <dbReference type="SAM" id="SignalP"/>
    </source>
</evidence>
<gene>
    <name evidence="2" type="ORF">HGP28_07170</name>
</gene>
<organism evidence="2 3">
    <name type="scientific">Vibrio agarilyticus</name>
    <dbReference type="NCBI Taxonomy" id="2726741"/>
    <lineage>
        <taxon>Bacteria</taxon>
        <taxon>Pseudomonadati</taxon>
        <taxon>Pseudomonadota</taxon>
        <taxon>Gammaproteobacteria</taxon>
        <taxon>Vibrionales</taxon>
        <taxon>Vibrionaceae</taxon>
        <taxon>Vibrio</taxon>
    </lineage>
</organism>
<keyword evidence="1" id="KW-0732">Signal</keyword>
<evidence type="ECO:0000313" key="3">
    <source>
        <dbReference type="Proteomes" id="UP000535589"/>
    </source>
</evidence>
<dbReference type="RefSeq" id="WP_168835762.1">
    <property type="nucleotide sequence ID" value="NZ_JABAIK010000005.1"/>
</dbReference>
<accession>A0A7X8YGM0</accession>
<evidence type="ECO:0000313" key="2">
    <source>
        <dbReference type="EMBL" id="NLS12685.1"/>
    </source>
</evidence>
<protein>
    <recommendedName>
        <fullName evidence="4">EF-hand domain-containing protein</fullName>
    </recommendedName>
</protein>
<name>A0A7X8YGM0_9VIBR</name>
<dbReference type="AlphaFoldDB" id="A0A7X8YGM0"/>
<keyword evidence="3" id="KW-1185">Reference proteome</keyword>
<feature type="chain" id="PRO_5030994985" description="EF-hand domain-containing protein" evidence="1">
    <location>
        <begin position="21"/>
        <end position="748"/>
    </location>
</feature>
<reference evidence="2 3" key="1">
    <citation type="submission" date="2020-04" db="EMBL/GenBank/DDBJ databases">
        <title>Vibrio sp. SM6, a novel species isolated from seawater.</title>
        <authorList>
            <person name="Wang X."/>
        </authorList>
    </citation>
    <scope>NUCLEOTIDE SEQUENCE [LARGE SCALE GENOMIC DNA]</scope>
    <source>
        <strain evidence="2 3">SM6</strain>
    </source>
</reference>
<evidence type="ECO:0008006" key="4">
    <source>
        <dbReference type="Google" id="ProtNLM"/>
    </source>
</evidence>